<gene>
    <name evidence="1" type="ORF">Rsw2DRAFT_0888</name>
</gene>
<name>C8RYL0_9RHOB</name>
<accession>C8RYL0</accession>
<dbReference type="AlphaFoldDB" id="C8RYL0"/>
<comment type="caution">
    <text evidence="1">The sequence shown here is derived from an EMBL/GenBank/DDBJ whole genome shotgun (WGS) entry which is preliminary data.</text>
</comment>
<reference evidence="1 2" key="1">
    <citation type="submission" date="2009-08" db="EMBL/GenBank/DDBJ databases">
        <title>The draft genome of Rhodobacter sp. SW2.</title>
        <authorList>
            <consortium name="US DOE Joint Genome Institute (JGI-PGF)"/>
            <person name="Lucas S."/>
            <person name="Copeland A."/>
            <person name="Lapidus A."/>
            <person name="Glavina del Rio T."/>
            <person name="Tice H."/>
            <person name="Bruce D."/>
            <person name="Goodwin L."/>
            <person name="Pitluck S."/>
            <person name="Larimer F."/>
            <person name="Land M.L."/>
            <person name="Hauser L."/>
            <person name="Emerson D."/>
        </authorList>
    </citation>
    <scope>NUCLEOTIDE SEQUENCE [LARGE SCALE GENOMIC DNA]</scope>
    <source>
        <strain evidence="1 2">SW2</strain>
    </source>
</reference>
<evidence type="ECO:0000313" key="1">
    <source>
        <dbReference type="EMBL" id="EEW26198.1"/>
    </source>
</evidence>
<dbReference type="eggNOG" id="ENOG502ZA6T">
    <property type="taxonomic scope" value="Bacteria"/>
</dbReference>
<dbReference type="EMBL" id="ACYY01000004">
    <property type="protein sequence ID" value="EEW26198.1"/>
    <property type="molecule type" value="Genomic_DNA"/>
</dbReference>
<proteinExistence type="predicted"/>
<protein>
    <submittedName>
        <fullName evidence="1">Uncharacterized protein</fullName>
    </submittedName>
</protein>
<keyword evidence="2" id="KW-1185">Reference proteome</keyword>
<dbReference type="RefSeq" id="WP_008028475.1">
    <property type="nucleotide sequence ID" value="NZ_ACYY01000004.1"/>
</dbReference>
<dbReference type="InterPro" id="IPR046674">
    <property type="entry name" value="DUF6544"/>
</dbReference>
<sequence length="276" mass="30204">MGIWLLLGLGAVAAAVLAALWRKAMDTKHAETVWQALRATRDPAPPLFDPATLQDQPEIVRRFFAQAIAPGTPLHRVVEITMTGEFILNGRALPMQASQIMAPPQGFVWRAKVGRGLFGFSGADGYLAGQSSWMRFWLAGVVPLVRAGGTADFARSAAARMVLETLWNPAALLPQFGARWQVVGPDLAAVRFDALPQIEPVMLRIDAEGRITEAFTQRWSSANADKVYRLQPFGGHCRGWGSFHGFTIPTELQAGNFFGTPQFVPFFVARLTAMQV</sequence>
<dbReference type="OrthoDB" id="3671061at2"/>
<organism evidence="1 2">
    <name type="scientific">Rhodobacter ferrooxidans</name>
    <dbReference type="NCBI Taxonomy" id="371731"/>
    <lineage>
        <taxon>Bacteria</taxon>
        <taxon>Pseudomonadati</taxon>
        <taxon>Pseudomonadota</taxon>
        <taxon>Alphaproteobacteria</taxon>
        <taxon>Rhodobacterales</taxon>
        <taxon>Rhodobacter group</taxon>
        <taxon>Rhodobacter</taxon>
    </lineage>
</organism>
<evidence type="ECO:0000313" key="2">
    <source>
        <dbReference type="Proteomes" id="UP000010121"/>
    </source>
</evidence>
<dbReference type="Pfam" id="PF20181">
    <property type="entry name" value="DUF6544"/>
    <property type="match status" value="1"/>
</dbReference>
<dbReference type="Proteomes" id="UP000010121">
    <property type="component" value="Unassembled WGS sequence"/>
</dbReference>